<name>A0A1I8PXT8_STOCA</name>
<dbReference type="AlphaFoldDB" id="A0A1I8PXT8"/>
<protein>
    <submittedName>
        <fullName evidence="1">Uncharacterized protein</fullName>
    </submittedName>
</protein>
<accession>A0A1I8PXT8</accession>
<dbReference type="EnsemblMetazoa" id="SCAU012087-RA">
    <property type="protein sequence ID" value="SCAU012087-PA"/>
    <property type="gene ID" value="SCAU012087"/>
</dbReference>
<organism evidence="1 2">
    <name type="scientific">Stomoxys calcitrans</name>
    <name type="common">Stable fly</name>
    <name type="synonym">Conops calcitrans</name>
    <dbReference type="NCBI Taxonomy" id="35570"/>
    <lineage>
        <taxon>Eukaryota</taxon>
        <taxon>Metazoa</taxon>
        <taxon>Ecdysozoa</taxon>
        <taxon>Arthropoda</taxon>
        <taxon>Hexapoda</taxon>
        <taxon>Insecta</taxon>
        <taxon>Pterygota</taxon>
        <taxon>Neoptera</taxon>
        <taxon>Endopterygota</taxon>
        <taxon>Diptera</taxon>
        <taxon>Brachycera</taxon>
        <taxon>Muscomorpha</taxon>
        <taxon>Muscoidea</taxon>
        <taxon>Muscidae</taxon>
        <taxon>Stomoxys</taxon>
    </lineage>
</organism>
<evidence type="ECO:0000313" key="2">
    <source>
        <dbReference type="Proteomes" id="UP000095300"/>
    </source>
</evidence>
<keyword evidence="2" id="KW-1185">Reference proteome</keyword>
<sequence length="123" mass="13085">MANCRYESIPKKEKLKYFSDKQFGKATKMASKKIFAVVFVAVAAMGIWGVQAQQNNLVQNLNGAVADLAKVLGGLATILSNPQNLLNGQLGSNVGELVNRIVVLVGSLLRTVTELLIALGLAS</sequence>
<proteinExistence type="predicted"/>
<dbReference type="VEuPathDB" id="VectorBase:SCAU012087"/>
<reference evidence="1" key="1">
    <citation type="submission" date="2020-05" db="UniProtKB">
        <authorList>
            <consortium name="EnsemblMetazoa"/>
        </authorList>
    </citation>
    <scope>IDENTIFICATION</scope>
    <source>
        <strain evidence="1">USDA</strain>
    </source>
</reference>
<dbReference type="Proteomes" id="UP000095300">
    <property type="component" value="Unassembled WGS sequence"/>
</dbReference>
<gene>
    <name evidence="1" type="primary">106090958</name>
</gene>
<evidence type="ECO:0000313" key="1">
    <source>
        <dbReference type="EnsemblMetazoa" id="SCAU012087-PA"/>
    </source>
</evidence>